<reference evidence="1" key="1">
    <citation type="submission" date="2011-03" db="EMBL/GenBank/DDBJ databases">
        <title>Complete sequence of Sphingobacterium sp. 21.</title>
        <authorList>
            <consortium name="US DOE Joint Genome Institute"/>
            <person name="Lucas S."/>
            <person name="Copeland A."/>
            <person name="Lapidus A."/>
            <person name="Cheng J.-F."/>
            <person name="Goodwin L."/>
            <person name="Pitluck S."/>
            <person name="Davenport K."/>
            <person name="Detter J.C."/>
            <person name="Han C."/>
            <person name="Tapia R."/>
            <person name="Land M."/>
            <person name="Hauser L."/>
            <person name="Kyrpides N."/>
            <person name="Ivanova N."/>
            <person name="Ovchinnikova G."/>
            <person name="Pagani I."/>
            <person name="Siebers A.K."/>
            <person name="Allgaier M."/>
            <person name="Thelen M.P."/>
            <person name="Hugenholtz P."/>
            <person name="Woyke T."/>
        </authorList>
    </citation>
    <scope>NUCLEOTIDE SEQUENCE</scope>
    <source>
        <strain evidence="1">21</strain>
    </source>
</reference>
<dbReference type="EMBL" id="CP002584">
    <property type="protein sequence ID" value="ADZ79747.1"/>
    <property type="molecule type" value="Genomic_DNA"/>
</dbReference>
<protein>
    <submittedName>
        <fullName evidence="1">Uncharacterized protein</fullName>
    </submittedName>
</protein>
<gene>
    <name evidence="1" type="ordered locus">Sph21_3204</name>
</gene>
<dbReference type="KEGG" id="shg:Sph21_3204"/>
<dbReference type="HOGENOM" id="CLU_3367383_0_0_10"/>
<name>F4C3Y6_SPHS2</name>
<evidence type="ECO:0000313" key="1">
    <source>
        <dbReference type="EMBL" id="ADZ79747.1"/>
    </source>
</evidence>
<proteinExistence type="predicted"/>
<accession>F4C3Y6</accession>
<sequence>MDFTPSDIKLIRNLFKGREDRFTHKEAWLIQVLYL</sequence>
<dbReference type="AlphaFoldDB" id="F4C3Y6"/>
<organism evidence="1">
    <name type="scientific">Sphingobacterium sp. (strain 21)</name>
    <dbReference type="NCBI Taxonomy" id="743722"/>
    <lineage>
        <taxon>Bacteria</taxon>
        <taxon>Pseudomonadati</taxon>
        <taxon>Bacteroidota</taxon>
        <taxon>Sphingobacteriia</taxon>
        <taxon>Sphingobacteriales</taxon>
        <taxon>Sphingobacteriaceae</taxon>
        <taxon>Sphingobacterium</taxon>
    </lineage>
</organism>